<proteinExistence type="predicted"/>
<feature type="chain" id="PRO_5002008763" evidence="1">
    <location>
        <begin position="23"/>
        <end position="186"/>
    </location>
</feature>
<keyword evidence="1" id="KW-0732">Signal</keyword>
<name>A0A0A3AN93_9PAST</name>
<evidence type="ECO:0000256" key="1">
    <source>
        <dbReference type="SAM" id="SignalP"/>
    </source>
</evidence>
<reference evidence="2 3" key="1">
    <citation type="submission" date="2014-11" db="EMBL/GenBank/DDBJ databases">
        <title>Draft genome sequence of Chelonobacter oris 1662T, associated with respiratory disease in Hermann's Tortoises.</title>
        <authorList>
            <person name="Kudirkiene E."/>
            <person name="Hansen M.J."/>
            <person name="Bojesen A.M."/>
        </authorList>
    </citation>
    <scope>NUCLEOTIDE SEQUENCE [LARGE SCALE GENOMIC DNA]</scope>
    <source>
        <strain evidence="2 3">1662</strain>
    </source>
</reference>
<evidence type="ECO:0000313" key="3">
    <source>
        <dbReference type="Proteomes" id="UP000030380"/>
    </source>
</evidence>
<keyword evidence="3" id="KW-1185">Reference proteome</keyword>
<dbReference type="OrthoDB" id="9945442at2"/>
<dbReference type="RefSeq" id="WP_034613881.1">
    <property type="nucleotide sequence ID" value="NZ_JSUM01000005.1"/>
</dbReference>
<dbReference type="Gene3D" id="1.20.120.10">
    <property type="entry name" value="Cytochrome c/b562"/>
    <property type="match status" value="1"/>
</dbReference>
<dbReference type="Proteomes" id="UP000030380">
    <property type="component" value="Unassembled WGS sequence"/>
</dbReference>
<protein>
    <submittedName>
        <fullName evidence="2">Uncharacterized protein</fullName>
    </submittedName>
</protein>
<accession>A0A0A3AN93</accession>
<gene>
    <name evidence="2" type="ORF">OA57_04100</name>
</gene>
<feature type="signal peptide" evidence="1">
    <location>
        <begin position="1"/>
        <end position="22"/>
    </location>
</feature>
<dbReference type="EMBL" id="JSUM01000005">
    <property type="protein sequence ID" value="KGQ70893.1"/>
    <property type="molecule type" value="Genomic_DNA"/>
</dbReference>
<evidence type="ECO:0000313" key="2">
    <source>
        <dbReference type="EMBL" id="KGQ70893.1"/>
    </source>
</evidence>
<organism evidence="2 3">
    <name type="scientific">Chelonobacter oris</name>
    <dbReference type="NCBI Taxonomy" id="505317"/>
    <lineage>
        <taxon>Bacteria</taxon>
        <taxon>Pseudomonadati</taxon>
        <taxon>Pseudomonadota</taxon>
        <taxon>Gammaproteobacteria</taxon>
        <taxon>Pasteurellales</taxon>
        <taxon>Pasteurellaceae</taxon>
        <taxon>Chelonobacter</taxon>
    </lineage>
</organism>
<sequence>MKFSHKLLIALPVAFASFGALADNPINDQIEAAISAQPLNTVAVASEVAAQPKARLTGDNPVNAQIEAAISAQTLKKAPINNNRFDSAYEQLQSKIAGLKQADNPATFAADAQAAKELALQAKQNVSALLKDTGDSEDNYRLASDVTYKANKLNRLIHDLDSALASAQNGQINTAKTIVADLSVNS</sequence>
<comment type="caution">
    <text evidence="2">The sequence shown here is derived from an EMBL/GenBank/DDBJ whole genome shotgun (WGS) entry which is preliminary data.</text>
</comment>
<dbReference type="AlphaFoldDB" id="A0A0A3AN93"/>